<protein>
    <recommendedName>
        <fullName evidence="1">Gag1-like clamp domain-containing protein</fullName>
    </recommendedName>
</protein>
<dbReference type="OrthoDB" id="1896025at2759"/>
<dbReference type="Proteomes" id="UP001055439">
    <property type="component" value="Chromosome 5"/>
</dbReference>
<evidence type="ECO:0000313" key="2">
    <source>
        <dbReference type="EMBL" id="URE01156.1"/>
    </source>
</evidence>
<name>A0A9E7FQN9_9LILI</name>
<evidence type="ECO:0000313" key="3">
    <source>
        <dbReference type="Proteomes" id="UP001055439"/>
    </source>
</evidence>
<keyword evidence="3" id="KW-1185">Reference proteome</keyword>
<reference evidence="2" key="1">
    <citation type="submission" date="2022-05" db="EMBL/GenBank/DDBJ databases">
        <title>The Musa troglodytarum L. genome provides insights into the mechanism of non-climacteric behaviour and enrichment of carotenoids.</title>
        <authorList>
            <person name="Wang J."/>
        </authorList>
    </citation>
    <scope>NUCLEOTIDE SEQUENCE</scope>
    <source>
        <tissue evidence="2">Leaf</tissue>
    </source>
</reference>
<dbReference type="Pfam" id="PF13259">
    <property type="entry name" value="clamp_Gag1-like"/>
    <property type="match status" value="1"/>
</dbReference>
<evidence type="ECO:0000259" key="1">
    <source>
        <dbReference type="Pfam" id="PF13259"/>
    </source>
</evidence>
<gene>
    <name evidence="2" type="ORF">MUK42_02083</name>
</gene>
<proteinExistence type="predicted"/>
<organism evidence="2 3">
    <name type="scientific">Musa troglodytarum</name>
    <name type="common">fe'i banana</name>
    <dbReference type="NCBI Taxonomy" id="320322"/>
    <lineage>
        <taxon>Eukaryota</taxon>
        <taxon>Viridiplantae</taxon>
        <taxon>Streptophyta</taxon>
        <taxon>Embryophyta</taxon>
        <taxon>Tracheophyta</taxon>
        <taxon>Spermatophyta</taxon>
        <taxon>Magnoliopsida</taxon>
        <taxon>Liliopsida</taxon>
        <taxon>Zingiberales</taxon>
        <taxon>Musaceae</taxon>
        <taxon>Musa</taxon>
    </lineage>
</organism>
<sequence length="307" mass="35080">MENNVSNSLSLVTNVSSCPTTVNDETKSMEENANNVSFVNQGAIAWSEMRREWVGDRSKRPHRAPREPTIRHALANERSKSRNRFFRRLIEGVRDEDPRPRIDALSDGFPLAISCSPRWFLMAEGEKGECVLLKMVSAGTQRKREEPKTSFLWRFRGRKRDGKQELCLGRFEQWLNRTVVKLDLVECSKDEAMACDGRMWQNTDWKKPDHFLEVVLHVAVPSLHVPRGRASAGVAEIGSCSNFPVVLDGGRRRTSRRGQLVAVKTTRPWCDVSVWLLKKRGRGIPDSTEETSNHWEPCWLHALSLSE</sequence>
<dbReference type="EMBL" id="CP097507">
    <property type="protein sequence ID" value="URE01156.1"/>
    <property type="molecule type" value="Genomic_DNA"/>
</dbReference>
<dbReference type="PANTHER" id="PTHR33373">
    <property type="entry name" value="OS07G0479600 PROTEIN"/>
    <property type="match status" value="1"/>
</dbReference>
<feature type="domain" description="Gag1-like clamp" evidence="1">
    <location>
        <begin position="17"/>
        <end position="77"/>
    </location>
</feature>
<dbReference type="AlphaFoldDB" id="A0A9E7FQN9"/>
<accession>A0A9E7FQN9</accession>
<dbReference type="PANTHER" id="PTHR33373:SF28">
    <property type="entry name" value="OS07G0479600 PROTEIN"/>
    <property type="match status" value="1"/>
</dbReference>
<dbReference type="InterPro" id="IPR025124">
    <property type="entry name" value="Gag1-like_clamp"/>
</dbReference>